<keyword evidence="1" id="KW-0677">Repeat</keyword>
<evidence type="ECO:0000256" key="1">
    <source>
        <dbReference type="ARBA" id="ARBA00022737"/>
    </source>
</evidence>
<keyword evidence="2 3" id="KW-0802">TPR repeat</keyword>
<proteinExistence type="predicted"/>
<evidence type="ECO:0000313" key="4">
    <source>
        <dbReference type="EMBL" id="QDQ14294.1"/>
    </source>
</evidence>
<reference evidence="4 5" key="1">
    <citation type="journal article" date="2019" name="J. Ind. Microbiol. Biotechnol.">
        <title>The complete genomic sequence of Streptomyces spectabilis NRRL-2792 and identification of secondary metabolite biosynthetic gene clusters.</title>
        <authorList>
            <person name="Sinha A."/>
            <person name="Phillips-Salemka S."/>
            <person name="Niraula T.A."/>
            <person name="Short K.A."/>
            <person name="Niraula N.P."/>
        </authorList>
    </citation>
    <scope>NUCLEOTIDE SEQUENCE [LARGE SCALE GENOMIC DNA]</scope>
    <source>
        <strain evidence="4 5">NRRL 2792</strain>
    </source>
</reference>
<dbReference type="Gene3D" id="1.25.40.10">
    <property type="entry name" value="Tetratricopeptide repeat domain"/>
    <property type="match status" value="1"/>
</dbReference>
<dbReference type="AlphaFoldDB" id="A0A516RF68"/>
<dbReference type="Pfam" id="PF13432">
    <property type="entry name" value="TPR_16"/>
    <property type="match status" value="1"/>
</dbReference>
<dbReference type="InterPro" id="IPR011990">
    <property type="entry name" value="TPR-like_helical_dom_sf"/>
</dbReference>
<gene>
    <name evidence="4" type="ORF">FH965_30060</name>
</gene>
<feature type="repeat" description="TPR" evidence="3">
    <location>
        <begin position="58"/>
        <end position="91"/>
    </location>
</feature>
<accession>A0A516RF68</accession>
<dbReference type="RefSeq" id="WP_144321506.1">
    <property type="nucleotide sequence ID" value="NZ_CP040916.1"/>
</dbReference>
<dbReference type="SUPFAM" id="SSF48452">
    <property type="entry name" value="TPR-like"/>
    <property type="match status" value="1"/>
</dbReference>
<evidence type="ECO:0000256" key="3">
    <source>
        <dbReference type="PROSITE-ProRule" id="PRU00339"/>
    </source>
</evidence>
<dbReference type="PANTHER" id="PTHR44858:SF1">
    <property type="entry name" value="UDP-N-ACETYLGLUCOSAMINE--PEPTIDE N-ACETYLGLUCOSAMINYLTRANSFERASE SPINDLY-RELATED"/>
    <property type="match status" value="1"/>
</dbReference>
<protein>
    <submittedName>
        <fullName evidence="4">Tetratricopeptide repeat protein</fullName>
    </submittedName>
</protein>
<organism evidence="4 5">
    <name type="scientific">Streptomyces spectabilis</name>
    <dbReference type="NCBI Taxonomy" id="68270"/>
    <lineage>
        <taxon>Bacteria</taxon>
        <taxon>Bacillati</taxon>
        <taxon>Actinomycetota</taxon>
        <taxon>Actinomycetes</taxon>
        <taxon>Kitasatosporales</taxon>
        <taxon>Streptomycetaceae</taxon>
        <taxon>Streptomyces</taxon>
    </lineage>
</organism>
<dbReference type="Proteomes" id="UP000316806">
    <property type="component" value="Chromosome"/>
</dbReference>
<sequence length="663" mass="70038">MGARAETASGAAATACAEGETRWARGDGRGAEAAFLRALDLARATYGGGEGPPGVLPARAHVGLGRVRLAAGDTEQALAAFRRAREADPGGAAAPFWTGCALARQGDLAAAEACFTEALDREDPHPRAAVRRAWVRAKSGRRAAALDDLRAAARAGALDDEAHWLLAALGGGAREAALRLRRAALTALGGHAPDRERAAALTAASWALHRERGAFVPLYAATLVAGGRRDTAADLLDDATRHDPADHRVTHALALALINSPAENRERCVGAWGALLHDAAFWERIRHGAARRYGVDVPDSLVPDLRTALREHLARRLADGTADIDARVPPDLLLQREAEAARLLDAAGGLPQVPVRGGPLRVAALGAARELGAFAAATADDTLVHAFSELGFARIQLRQGLPGDALAALGELRCRACRARPGAADPGAAPVCEVDCARFEELNPGYAGLPDGRERLARDARDLALHARVTLGHDQLRADPPDFDAATASLRRALVHARELGRYRRTQAKIVGLALATAKDAHRARLLSRAVATLEAARTVIGANERPRIDGQLARALADRGIVEANREGSTLDAPAADLRRSVGLSPHGRRAQLSLGIVLRGLALQRWGSGSLSGARTVLEEAVEALTAALAHFPDDPEIAEERRRAQDELDFVTEQFDESGR</sequence>
<dbReference type="PANTHER" id="PTHR44858">
    <property type="entry name" value="TETRATRICOPEPTIDE REPEAT PROTEIN 6"/>
    <property type="match status" value="1"/>
</dbReference>
<dbReference type="InterPro" id="IPR050498">
    <property type="entry name" value="Ycf3"/>
</dbReference>
<evidence type="ECO:0000313" key="5">
    <source>
        <dbReference type="Proteomes" id="UP000316806"/>
    </source>
</evidence>
<name>A0A516RF68_STRST</name>
<dbReference type="EMBL" id="CP040916">
    <property type="protein sequence ID" value="QDQ14294.1"/>
    <property type="molecule type" value="Genomic_DNA"/>
</dbReference>
<dbReference type="InterPro" id="IPR019734">
    <property type="entry name" value="TPR_rpt"/>
</dbReference>
<dbReference type="PROSITE" id="PS50005">
    <property type="entry name" value="TPR"/>
    <property type="match status" value="1"/>
</dbReference>
<dbReference type="SMART" id="SM00028">
    <property type="entry name" value="TPR"/>
    <property type="match status" value="3"/>
</dbReference>
<evidence type="ECO:0000256" key="2">
    <source>
        <dbReference type="ARBA" id="ARBA00022803"/>
    </source>
</evidence>